<dbReference type="AlphaFoldDB" id="A0A5N5QEH5"/>
<evidence type="ECO:0000256" key="1">
    <source>
        <dbReference type="SAM" id="MobiDB-lite"/>
    </source>
</evidence>
<comment type="caution">
    <text evidence="2">The sequence shown here is derived from an EMBL/GenBank/DDBJ whole genome shotgun (WGS) entry which is preliminary data.</text>
</comment>
<organism evidence="2 3">
    <name type="scientific">Ceratobasidium theobromae</name>
    <dbReference type="NCBI Taxonomy" id="1582974"/>
    <lineage>
        <taxon>Eukaryota</taxon>
        <taxon>Fungi</taxon>
        <taxon>Dikarya</taxon>
        <taxon>Basidiomycota</taxon>
        <taxon>Agaricomycotina</taxon>
        <taxon>Agaricomycetes</taxon>
        <taxon>Cantharellales</taxon>
        <taxon>Ceratobasidiaceae</taxon>
        <taxon>Ceratobasidium</taxon>
    </lineage>
</organism>
<name>A0A5N5QEH5_9AGAM</name>
<feature type="compositionally biased region" description="Low complexity" evidence="1">
    <location>
        <begin position="159"/>
        <end position="170"/>
    </location>
</feature>
<evidence type="ECO:0000313" key="3">
    <source>
        <dbReference type="Proteomes" id="UP000383932"/>
    </source>
</evidence>
<protein>
    <submittedName>
        <fullName evidence="2">Uncharacterized protein</fullName>
    </submittedName>
</protein>
<feature type="compositionally biased region" description="Polar residues" evidence="1">
    <location>
        <begin position="142"/>
        <end position="151"/>
    </location>
</feature>
<gene>
    <name evidence="2" type="ORF">CTheo_6691</name>
</gene>
<evidence type="ECO:0000313" key="2">
    <source>
        <dbReference type="EMBL" id="KAB5589871.1"/>
    </source>
</evidence>
<proteinExistence type="predicted"/>
<keyword evidence="3" id="KW-1185">Reference proteome</keyword>
<dbReference type="EMBL" id="SSOP01000221">
    <property type="protein sequence ID" value="KAB5589871.1"/>
    <property type="molecule type" value="Genomic_DNA"/>
</dbReference>
<accession>A0A5N5QEH5</accession>
<feature type="region of interest" description="Disordered" evidence="1">
    <location>
        <begin position="142"/>
        <end position="202"/>
    </location>
</feature>
<dbReference type="Proteomes" id="UP000383932">
    <property type="component" value="Unassembled WGS sequence"/>
</dbReference>
<reference evidence="2 3" key="1">
    <citation type="journal article" date="2019" name="Fungal Biol. Biotechnol.">
        <title>Draft genome sequence of fastidious pathogen Ceratobasidium theobromae, which causes vascular-streak dieback in Theobroma cacao.</title>
        <authorList>
            <person name="Ali S.S."/>
            <person name="Asman A."/>
            <person name="Shao J."/>
            <person name="Firmansyah A.P."/>
            <person name="Susilo A.W."/>
            <person name="Rosmana A."/>
            <person name="McMahon P."/>
            <person name="Junaid M."/>
            <person name="Guest D."/>
            <person name="Kheng T.Y."/>
            <person name="Meinhardt L.W."/>
            <person name="Bailey B.A."/>
        </authorList>
    </citation>
    <scope>NUCLEOTIDE SEQUENCE [LARGE SCALE GENOMIC DNA]</scope>
    <source>
        <strain evidence="2 3">CT2</strain>
    </source>
</reference>
<sequence length="265" mass="29229">MREVSNRLAAIDSFLQFLFDGELKPEQKGCITLRISFAALTALLGDFSMGQLPASDPNAPVVPDAYLKSFRHFHEPLTDILRQLSDKLEKSINMYRHRRSPSASLVIKFQGMLTTLKRWNDFLGDDTFAGPTKVVDTWLNHHPNQVNNKQRGSGYGEQSSPTTSDSHTSPGQYDSSLMSPMPAYDESLNRRSSPNNVRATGGSGTQAYDSLFHTVNHSSNVTFFPSAFNALGFSQDALSGMYAHFPPPSPGPNQGSFHTTGYGNY</sequence>
<dbReference type="OrthoDB" id="3151225at2759"/>